<dbReference type="Proteomes" id="UP000026915">
    <property type="component" value="Chromosome 10"/>
</dbReference>
<dbReference type="InParanoid" id="A0A061FPL6"/>
<dbReference type="InterPro" id="IPR045136">
    <property type="entry name" value="Iah1-like"/>
</dbReference>
<sequence>MRPKIYLFGDSITEESFRDGGWGASLANLISGTVDVVLRGYSGYNSRWALKVLFPAAESGGSDGASPPPLAGAMDFGLVGQAAIVAGKWACEYPKSKEIEPDKAWEGSSEEAECGRLKPGKANS</sequence>
<dbReference type="GO" id="GO:0016788">
    <property type="term" value="F:hydrolase activity, acting on ester bonds"/>
    <property type="evidence" value="ECO:0007669"/>
    <property type="project" value="InterPro"/>
</dbReference>
<comment type="similarity">
    <text evidence="1">Belongs to the 'GDSL' lipolytic enzyme family.</text>
</comment>
<dbReference type="HOGENOM" id="CLU_2008071_0_0_1"/>
<evidence type="ECO:0000256" key="1">
    <source>
        <dbReference type="ARBA" id="ARBA00008668"/>
    </source>
</evidence>
<evidence type="ECO:0000313" key="4">
    <source>
        <dbReference type="Proteomes" id="UP000026915"/>
    </source>
</evidence>
<keyword evidence="4" id="KW-1185">Reference proteome</keyword>
<name>A0A061FPL6_THECC</name>
<dbReference type="InterPro" id="IPR036514">
    <property type="entry name" value="SGNH_hydro_sf"/>
</dbReference>
<evidence type="ECO:0008006" key="5">
    <source>
        <dbReference type="Google" id="ProtNLM"/>
    </source>
</evidence>
<dbReference type="Gene3D" id="3.40.50.1110">
    <property type="entry name" value="SGNH hydrolase"/>
    <property type="match status" value="1"/>
</dbReference>
<dbReference type="EMBL" id="CM001888">
    <property type="protein sequence ID" value="EOY18843.1"/>
    <property type="molecule type" value="Genomic_DNA"/>
</dbReference>
<dbReference type="STRING" id="3641.A0A061FPL6"/>
<dbReference type="SUPFAM" id="SSF52266">
    <property type="entry name" value="SGNH hydrolase"/>
    <property type="match status" value="1"/>
</dbReference>
<reference evidence="3 4" key="1">
    <citation type="journal article" date="2013" name="Genome Biol.">
        <title>The genome sequence of the most widely cultivated cacao type and its use to identify candidate genes regulating pod color.</title>
        <authorList>
            <person name="Motamayor J.C."/>
            <person name="Mockaitis K."/>
            <person name="Schmutz J."/>
            <person name="Haiminen N."/>
            <person name="Iii D.L."/>
            <person name="Cornejo O."/>
            <person name="Findley S.D."/>
            <person name="Zheng P."/>
            <person name="Utro F."/>
            <person name="Royaert S."/>
            <person name="Saski C."/>
            <person name="Jenkins J."/>
            <person name="Podicheti R."/>
            <person name="Zhao M."/>
            <person name="Scheffler B.E."/>
            <person name="Stack J.C."/>
            <person name="Feltus F.A."/>
            <person name="Mustiga G.M."/>
            <person name="Amores F."/>
            <person name="Phillips W."/>
            <person name="Marelli J.P."/>
            <person name="May G.D."/>
            <person name="Shapiro H."/>
            <person name="Ma J."/>
            <person name="Bustamante C.D."/>
            <person name="Schnell R.J."/>
            <person name="Main D."/>
            <person name="Gilbert D."/>
            <person name="Parida L."/>
            <person name="Kuhn D.N."/>
        </authorList>
    </citation>
    <scope>NUCLEOTIDE SEQUENCE [LARGE SCALE GENOMIC DNA]</scope>
    <source>
        <strain evidence="4">cv. Matina 1-6</strain>
    </source>
</reference>
<evidence type="ECO:0000313" key="3">
    <source>
        <dbReference type="EMBL" id="EOY18843.1"/>
    </source>
</evidence>
<dbReference type="AlphaFoldDB" id="A0A061FPL6"/>
<proteinExistence type="inferred from homology"/>
<dbReference type="InterPro" id="IPR001087">
    <property type="entry name" value="GDSL"/>
</dbReference>
<gene>
    <name evidence="3" type="ORF">TCM_043336</name>
</gene>
<accession>A0A061FPL6</accession>
<dbReference type="PANTHER" id="PTHR14209">
    <property type="entry name" value="ISOAMYL ACETATE-HYDROLYZING ESTERASE 1"/>
    <property type="match status" value="1"/>
</dbReference>
<dbReference type="Pfam" id="PF00657">
    <property type="entry name" value="Lipase_GDSL"/>
    <property type="match status" value="1"/>
</dbReference>
<feature type="region of interest" description="Disordered" evidence="2">
    <location>
        <begin position="99"/>
        <end position="124"/>
    </location>
</feature>
<protein>
    <recommendedName>
        <fullName evidence="5">GDSL esterase/lipase</fullName>
    </recommendedName>
</protein>
<dbReference type="eggNOG" id="KOG3035">
    <property type="taxonomic scope" value="Eukaryota"/>
</dbReference>
<dbReference type="PANTHER" id="PTHR14209:SF19">
    <property type="entry name" value="ISOAMYL ACETATE-HYDROLYZING ESTERASE 1 HOMOLOG"/>
    <property type="match status" value="1"/>
</dbReference>
<dbReference type="Gramene" id="EOY18843">
    <property type="protein sequence ID" value="EOY18843"/>
    <property type="gene ID" value="TCM_043336"/>
</dbReference>
<evidence type="ECO:0000256" key="2">
    <source>
        <dbReference type="SAM" id="MobiDB-lite"/>
    </source>
</evidence>
<organism evidence="3 4">
    <name type="scientific">Theobroma cacao</name>
    <name type="common">Cacao</name>
    <name type="synonym">Cocoa</name>
    <dbReference type="NCBI Taxonomy" id="3641"/>
    <lineage>
        <taxon>Eukaryota</taxon>
        <taxon>Viridiplantae</taxon>
        <taxon>Streptophyta</taxon>
        <taxon>Embryophyta</taxon>
        <taxon>Tracheophyta</taxon>
        <taxon>Spermatophyta</taxon>
        <taxon>Magnoliopsida</taxon>
        <taxon>eudicotyledons</taxon>
        <taxon>Gunneridae</taxon>
        <taxon>Pentapetalae</taxon>
        <taxon>rosids</taxon>
        <taxon>malvids</taxon>
        <taxon>Malvales</taxon>
        <taxon>Malvaceae</taxon>
        <taxon>Byttnerioideae</taxon>
        <taxon>Theobroma</taxon>
    </lineage>
</organism>